<reference evidence="2 3" key="1">
    <citation type="journal article" date="2016" name="PLoS Pathog.">
        <title>Biosynthesis of antibiotic leucinostatins in bio-control fungus Purpureocillium lilacinum and their inhibition on phytophthora revealed by genome mining.</title>
        <authorList>
            <person name="Wang G."/>
            <person name="Liu Z."/>
            <person name="Lin R."/>
            <person name="Li E."/>
            <person name="Mao Z."/>
            <person name="Ling J."/>
            <person name="Yang Y."/>
            <person name="Yin W.B."/>
            <person name="Xie B."/>
        </authorList>
    </citation>
    <scope>NUCLEOTIDE SEQUENCE [LARGE SCALE GENOMIC DNA]</scope>
    <source>
        <strain evidence="2">170</strain>
    </source>
</reference>
<feature type="region of interest" description="Disordered" evidence="1">
    <location>
        <begin position="17"/>
        <end position="38"/>
    </location>
</feature>
<comment type="caution">
    <text evidence="2">The sequence shown here is derived from an EMBL/GenBank/DDBJ whole genome shotgun (WGS) entry which is preliminary data.</text>
</comment>
<protein>
    <submittedName>
        <fullName evidence="2">Arb2 domain-containing protein</fullName>
    </submittedName>
</protein>
<feature type="compositionally biased region" description="Polar residues" evidence="1">
    <location>
        <begin position="17"/>
        <end position="27"/>
    </location>
</feature>
<feature type="compositionally biased region" description="Basic and acidic residues" evidence="1">
    <location>
        <begin position="516"/>
        <end position="527"/>
    </location>
</feature>
<feature type="compositionally biased region" description="Low complexity" evidence="1">
    <location>
        <begin position="86"/>
        <end position="95"/>
    </location>
</feature>
<feature type="compositionally biased region" description="Low complexity" evidence="1">
    <location>
        <begin position="291"/>
        <end position="300"/>
    </location>
</feature>
<organism evidence="2 3">
    <name type="scientific">Pochonia chlamydosporia 170</name>
    <dbReference type="NCBI Taxonomy" id="1380566"/>
    <lineage>
        <taxon>Eukaryota</taxon>
        <taxon>Fungi</taxon>
        <taxon>Dikarya</taxon>
        <taxon>Ascomycota</taxon>
        <taxon>Pezizomycotina</taxon>
        <taxon>Sordariomycetes</taxon>
        <taxon>Hypocreomycetidae</taxon>
        <taxon>Hypocreales</taxon>
        <taxon>Clavicipitaceae</taxon>
        <taxon>Pochonia</taxon>
    </lineage>
</organism>
<proteinExistence type="predicted"/>
<dbReference type="KEGG" id="pchm:VFPPC_05360"/>
<feature type="compositionally biased region" description="Basic and acidic residues" evidence="1">
    <location>
        <begin position="276"/>
        <end position="286"/>
    </location>
</feature>
<keyword evidence="3" id="KW-1185">Reference proteome</keyword>
<feature type="region of interest" description="Disordered" evidence="1">
    <location>
        <begin position="267"/>
        <end position="300"/>
    </location>
</feature>
<evidence type="ECO:0000313" key="2">
    <source>
        <dbReference type="EMBL" id="OAQ64008.1"/>
    </source>
</evidence>
<feature type="compositionally biased region" description="Basic and acidic residues" evidence="1">
    <location>
        <begin position="124"/>
        <end position="134"/>
    </location>
</feature>
<dbReference type="Proteomes" id="UP000078397">
    <property type="component" value="Unassembled WGS sequence"/>
</dbReference>
<evidence type="ECO:0000313" key="3">
    <source>
        <dbReference type="Proteomes" id="UP000078397"/>
    </source>
</evidence>
<dbReference type="AlphaFoldDB" id="A0A179FF90"/>
<dbReference type="OrthoDB" id="5084700at2759"/>
<accession>A0A179FF90</accession>
<dbReference type="GeneID" id="28848561"/>
<feature type="compositionally biased region" description="Polar residues" evidence="1">
    <location>
        <begin position="543"/>
        <end position="553"/>
    </location>
</feature>
<evidence type="ECO:0000256" key="1">
    <source>
        <dbReference type="SAM" id="MobiDB-lite"/>
    </source>
</evidence>
<dbReference type="RefSeq" id="XP_018141322.1">
    <property type="nucleotide sequence ID" value="XM_018284567.1"/>
</dbReference>
<name>A0A179FF90_METCM</name>
<dbReference type="EMBL" id="LSBJ02000005">
    <property type="protein sequence ID" value="OAQ64008.1"/>
    <property type="molecule type" value="Genomic_DNA"/>
</dbReference>
<feature type="region of interest" description="Disordered" evidence="1">
    <location>
        <begin position="482"/>
        <end position="560"/>
    </location>
</feature>
<gene>
    <name evidence="2" type="ORF">VFPPC_05360</name>
</gene>
<feature type="region of interest" description="Disordered" evidence="1">
    <location>
        <begin position="86"/>
        <end position="134"/>
    </location>
</feature>
<sequence>MFTRSSLITAQTTTDLTGFQDNGNAAISQPRRRTGPRRGLAHLVSKFEGLDGMSRLGKPLPPSRTAIAQETTSNARLIEPLSAPSSISTLSLSSPAKNTRKTKDSAPLDLPASDYNAQPGMKVGRPETKDKHSSVVAERRKLFEMKLGDVKSHAAANSTSSANVPTRQHNKLRLPSKWQTVRARSPLACLAQSQAAVLSRPKIPNVSKRLSGYLPLSSTCPALQNVDNSNKVHLLSGCGLHSAKENDHGCVTPSATENLGQQIGGLANQQAAVPKQSDEKSDRPAIEEYPSGSTSSRSSSVKIRLTGITLLTKSSHVGGGEEATQSPELVKTPPALSVNKIRSKLPLRNRINRRSNGQNYAPSHSPSPIRLPKEKNVESVVAQWEATPKKRTTFPPSQIGNKIGHFESLIAKDKTDPKPKYNIGHKLRIPASASCQAMKPDSQLKLGRMEETRRKFSSSWGPARWRKSRIIDSTETVKHIAQSANKPGSRRCDGQHIPADGSTEAMRPMSDNWDFWMDRPDTSERQKGLHGLLPAGSVDNRLKSGTQQSQASPAANDRDALEKEHAYKNLGLDGEDKRRSWRLSGRRWMSRSTAPLVARADCALEQPQPMRVNEMRRLVSLCRDKMTGRKDRPQTD</sequence>